<feature type="compositionally biased region" description="Low complexity" evidence="3">
    <location>
        <begin position="600"/>
        <end position="609"/>
    </location>
</feature>
<keyword evidence="2" id="KW-0268">Exocytosis</keyword>
<feature type="compositionally biased region" description="Polar residues" evidence="3">
    <location>
        <begin position="239"/>
        <end position="260"/>
    </location>
</feature>
<evidence type="ECO:0000256" key="3">
    <source>
        <dbReference type="SAM" id="MobiDB-lite"/>
    </source>
</evidence>
<feature type="compositionally biased region" description="Polar residues" evidence="3">
    <location>
        <begin position="441"/>
        <end position="460"/>
    </location>
</feature>
<feature type="compositionally biased region" description="Basic and acidic residues" evidence="3">
    <location>
        <begin position="539"/>
        <end position="559"/>
    </location>
</feature>
<feature type="region of interest" description="Disordered" evidence="3">
    <location>
        <begin position="710"/>
        <end position="736"/>
    </location>
</feature>
<feature type="compositionally biased region" description="Polar residues" evidence="3">
    <location>
        <begin position="335"/>
        <end position="355"/>
    </location>
</feature>
<dbReference type="Gene3D" id="1.10.357.50">
    <property type="match status" value="1"/>
</dbReference>
<accession>A0ABM1ADQ5</accession>
<feature type="compositionally biased region" description="Low complexity" evidence="3">
    <location>
        <begin position="711"/>
        <end position="721"/>
    </location>
</feature>
<sequence>MAEFGSLDNLLQSERVTPRTTSPDPRWAGQCFSFESPVFNKYNKNNNSSNNINNNNNNNDNKAFFFEKRQNLEEYLRKSFGSTDVLERGGRRVVRPLEERNKWCSHSALDGLSTRAAGSDRGAAWKARPVLFARLEPGPTKRLPHAQSSDCILGVRTSDDADDDKLRASSLRQRRQTSHSDDKCEAAAKRRSAASGGLTDSHGRAESIARAEAMLRAELIAISTGRAVAIDTTERQDGVSESTGKTESIGRSDSVGTNKSAGRVESTGKTESIGRADSISTAKSIDRTESTGRTESIGRTDSINSALSIGRSESKDSTVYSCQSAPCVGVESKKGSQSSPQDPHKSSSFSDNAESAPSLESLDQKTKSGATPKPPPGLRRLRVRTDSAGPVLKSKVDEGTSIKPYLSSGSLLDDYGDDDDDIEGRSLKVQQPEEKRASSPIVRNTADSQPSAFTPLSDSLTKSRRRIYHRSNAALSHSGSKPDVLVAAEATRAQPPEKHNDNDAALAADNISPDVKNASMTGAPRPGLRKAVAASTPEFSRRSLDATLVERSKTSRRSLDASTRYSSPAATSTSLIVEKSDVLLLNTSAETEGFDANENSTTSSISDISTIEEDSTTESLSPDLKSTNVKRTLSFREDHKPGRRDTFNMTSEELAFASGKPVSPTTGWDFKVIKRQKAICKSLDSGLQESSPPISEPLQKMVTSMHHLTIARASKSSPTSPRSRKPPRSPRASKNVLSFPSMVSEVLSPTCDVPCATPNKLLHKLVRRLSLKRRTHKEPKTRSSAEIERRGSSPLLGDPRAIRKRMSSQDSGMADDLNLTDAERTHSIDLVHESLYRGLLRCLLHPLGATETEVGFRPGDLVDHLRQVFNVDQDDHEYFVRDEIHNKPGKVQASVTVLEAKDMPDRTADSGGIYCLLTLVQPTRPGSKTYSPKNSPRNSPKSSPKLRKSPPRSPSLDSYDVLRTHGSKSLKDPKWNEGFHLDIDEILTDEIHLCVCYQDDASLPADMVKQPEKNGAIKSFFKNILQASSDHEKLIPGCIGRIIVPIRDIPSEGCDRWFDLYPVCRGSKSKATGQVRLQIAVSCRQTQLQGCFFSAEDYHQASLIVHKHAASNLKDVEGVDLSVSAKSRRMLNIFAVSNGISKLSQNILDLTVLLELAFTPSTSSVSENVLHRAMEELQMTWGAMHCGSSDYLQRMPLCDAEISLYRSATRRYVEVIIDSISDLPLLFPPCVDSIHVIKGRFGIAQHLLELDLWESIGSPQRDLSNALVAKLQTDVREWVDTHLDTIHAHSQVKDAVIPEVEKLAEVTNSLVSICTPLGVVERFYSALGLKYYRIVSFETERKTNGADVFIFQTIREDMDYFRLSVPNYQDWFQEAVVFWLHMFRTECTCRIQKALEIDKDFVLVTSLVKYSNSSVDAQTCFSEMICDGARVYASKIQNILERNCYYDKNEGQFDVTDRIGERALSTLQRLIRHAHEDILHMSARLLRSVCAKMSVEVQKSMEIFLVKTPEKHSVGVCPNVPRELLSESGVVLLLSVMDRDMVKTDDFAGEVVIALDQVPAIGVNETVDNSPVVMMPLKRPQLDVEGPFQVLEERSAWDKCAKAFVRERRRFIENQRQPTDTVKDKLSSFFKFWSKNQSHDEFT</sequence>
<evidence type="ECO:0000313" key="6">
    <source>
        <dbReference type="RefSeq" id="XP_012945726.1"/>
    </source>
</evidence>
<gene>
    <name evidence="6" type="primary">LOC101849661</name>
</gene>
<feature type="compositionally biased region" description="Polar residues" evidence="3">
    <location>
        <begin position="560"/>
        <end position="571"/>
    </location>
</feature>
<feature type="compositionally biased region" description="Basic and acidic residues" evidence="3">
    <location>
        <begin position="423"/>
        <end position="437"/>
    </location>
</feature>
<dbReference type="InterPro" id="IPR000008">
    <property type="entry name" value="C2_dom"/>
</dbReference>
<dbReference type="PANTHER" id="PTHR45999:SF4">
    <property type="entry name" value="UNC-13-4A, ISOFORM B"/>
    <property type="match status" value="1"/>
</dbReference>
<dbReference type="InterPro" id="IPR035892">
    <property type="entry name" value="C2_domain_sf"/>
</dbReference>
<comment type="similarity">
    <text evidence="1">Belongs to the unc-13 family.</text>
</comment>
<reference evidence="6" key="1">
    <citation type="submission" date="2025-08" db="UniProtKB">
        <authorList>
            <consortium name="RefSeq"/>
        </authorList>
    </citation>
    <scope>IDENTIFICATION</scope>
</reference>
<feature type="region of interest" description="Disordered" evidence="3">
    <location>
        <begin position="162"/>
        <end position="204"/>
    </location>
</feature>
<dbReference type="RefSeq" id="XP_012945726.1">
    <property type="nucleotide sequence ID" value="XM_013090272.2"/>
</dbReference>
<evidence type="ECO:0000259" key="4">
    <source>
        <dbReference type="SMART" id="SM00239"/>
    </source>
</evidence>
<dbReference type="GeneID" id="101849661"/>
<feature type="region of interest" description="Disordered" evidence="3">
    <location>
        <begin position="594"/>
        <end position="624"/>
    </location>
</feature>
<feature type="compositionally biased region" description="Basic and acidic residues" evidence="3">
    <location>
        <begin position="284"/>
        <end position="298"/>
    </location>
</feature>
<feature type="region of interest" description="Disordered" evidence="3">
    <location>
        <begin position="515"/>
        <end position="571"/>
    </location>
</feature>
<feature type="compositionally biased region" description="Polar residues" evidence="3">
    <location>
        <begin position="9"/>
        <end position="23"/>
    </location>
</feature>
<dbReference type="PANTHER" id="PTHR45999">
    <property type="entry name" value="UNC-13-4A, ISOFORM B"/>
    <property type="match status" value="1"/>
</dbReference>
<evidence type="ECO:0000256" key="1">
    <source>
        <dbReference type="ARBA" id="ARBA00005823"/>
    </source>
</evidence>
<feature type="region of interest" description="Disordered" evidence="3">
    <location>
        <begin position="772"/>
        <end position="799"/>
    </location>
</feature>
<dbReference type="Proteomes" id="UP000694888">
    <property type="component" value="Unplaced"/>
</dbReference>
<feature type="domain" description="C2" evidence="4">
    <location>
        <begin position="892"/>
        <end position="1058"/>
    </location>
</feature>
<evidence type="ECO:0000256" key="2">
    <source>
        <dbReference type="ARBA" id="ARBA00022483"/>
    </source>
</evidence>
<proteinExistence type="inferred from homology"/>
<organism evidence="5 6">
    <name type="scientific">Aplysia californica</name>
    <name type="common">California sea hare</name>
    <dbReference type="NCBI Taxonomy" id="6500"/>
    <lineage>
        <taxon>Eukaryota</taxon>
        <taxon>Metazoa</taxon>
        <taxon>Spiralia</taxon>
        <taxon>Lophotrochozoa</taxon>
        <taxon>Mollusca</taxon>
        <taxon>Gastropoda</taxon>
        <taxon>Heterobranchia</taxon>
        <taxon>Euthyneura</taxon>
        <taxon>Tectipleura</taxon>
        <taxon>Aplysiida</taxon>
        <taxon>Aplysioidea</taxon>
        <taxon>Aplysiidae</taxon>
        <taxon>Aplysia</taxon>
    </lineage>
</organism>
<keyword evidence="5" id="KW-1185">Reference proteome</keyword>
<feature type="compositionally biased region" description="Low complexity" evidence="3">
    <location>
        <begin position="931"/>
        <end position="943"/>
    </location>
</feature>
<dbReference type="Pfam" id="PF00168">
    <property type="entry name" value="C2"/>
    <property type="match status" value="2"/>
</dbReference>
<dbReference type="SUPFAM" id="SSF49562">
    <property type="entry name" value="C2 domain (Calcium/lipid-binding domain, CaLB)"/>
    <property type="match status" value="1"/>
</dbReference>
<evidence type="ECO:0000313" key="5">
    <source>
        <dbReference type="Proteomes" id="UP000694888"/>
    </source>
</evidence>
<protein>
    <submittedName>
        <fullName evidence="6">Uncharacterized protein LOC101849661</fullName>
    </submittedName>
</protein>
<feature type="compositionally biased region" description="Basic and acidic residues" evidence="3">
    <location>
        <begin position="178"/>
        <end position="188"/>
    </location>
</feature>
<dbReference type="Gene3D" id="2.60.40.150">
    <property type="entry name" value="C2 domain"/>
    <property type="match status" value="1"/>
</dbReference>
<feature type="region of interest" description="Disordered" evidence="3">
    <location>
        <begin position="1"/>
        <end position="27"/>
    </location>
</feature>
<dbReference type="InterPro" id="IPR052095">
    <property type="entry name" value="UNC-13_domain"/>
</dbReference>
<name>A0ABM1ADQ5_APLCA</name>
<feature type="region of interest" description="Disordered" evidence="3">
    <location>
        <begin position="924"/>
        <end position="960"/>
    </location>
</feature>
<feature type="region of interest" description="Disordered" evidence="3">
    <location>
        <begin position="233"/>
        <end position="460"/>
    </location>
</feature>
<feature type="compositionally biased region" description="Basic and acidic residues" evidence="3">
    <location>
        <begin position="778"/>
        <end position="791"/>
    </location>
</feature>
<dbReference type="SMART" id="SM00239">
    <property type="entry name" value="C2"/>
    <property type="match status" value="1"/>
</dbReference>